<dbReference type="AlphaFoldDB" id="A0A0F7HPI6"/>
<accession>A0A0F7HPI6</accession>
<evidence type="ECO:0000259" key="1">
    <source>
        <dbReference type="PROSITE" id="PS50151"/>
    </source>
</evidence>
<dbReference type="InterPro" id="IPR025542">
    <property type="entry name" value="YacH"/>
</dbReference>
<dbReference type="RefSeq" id="WP_046791281.1">
    <property type="nucleotide sequence ID" value="NZ_CP011366.1"/>
</dbReference>
<dbReference type="Proteomes" id="UP000034029">
    <property type="component" value="Chromosome"/>
</dbReference>
<dbReference type="PANTHER" id="PTHR38430">
    <property type="entry name" value="PROTEIN-ARGININE KINASE ACTIVATOR PROTEIN"/>
    <property type="match status" value="1"/>
</dbReference>
<feature type="domain" description="UVR" evidence="1">
    <location>
        <begin position="131"/>
        <end position="166"/>
    </location>
</feature>
<reference evidence="4" key="2">
    <citation type="submission" date="2015-04" db="EMBL/GenBank/DDBJ databases">
        <title>Complete genome sequence of Salinicoccus halodurans strain H3B36, isolated from the Qaidam basin of China.</title>
        <authorList>
            <person name="Ma Y."/>
            <person name="Jiang K."/>
            <person name="Xue Y."/>
        </authorList>
    </citation>
    <scope>NUCLEOTIDE SEQUENCE [LARGE SCALE GENOMIC DNA]</scope>
    <source>
        <strain evidence="4">H3B36</strain>
    </source>
</reference>
<keyword evidence="4" id="KW-1185">Reference proteome</keyword>
<evidence type="ECO:0000313" key="3">
    <source>
        <dbReference type="EMBL" id="SFK65833.1"/>
    </source>
</evidence>
<keyword evidence="3" id="KW-0808">Transferase</keyword>
<evidence type="ECO:0000313" key="4">
    <source>
        <dbReference type="Proteomes" id="UP000034029"/>
    </source>
</evidence>
<dbReference type="GO" id="GO:0050897">
    <property type="term" value="F:cobalt ion binding"/>
    <property type="evidence" value="ECO:0007669"/>
    <property type="project" value="TreeGrafter"/>
</dbReference>
<evidence type="ECO:0000313" key="2">
    <source>
        <dbReference type="EMBL" id="AKG75104.1"/>
    </source>
</evidence>
<dbReference type="GO" id="GO:0046870">
    <property type="term" value="F:cadmium ion binding"/>
    <property type="evidence" value="ECO:0007669"/>
    <property type="project" value="TreeGrafter"/>
</dbReference>
<dbReference type="InterPro" id="IPR036876">
    <property type="entry name" value="UVR_dom_sf"/>
</dbReference>
<proteinExistence type="predicted"/>
<dbReference type="PROSITE" id="PS50151">
    <property type="entry name" value="UVR"/>
    <property type="match status" value="1"/>
</dbReference>
<dbReference type="Pfam" id="PF02151">
    <property type="entry name" value="UVR"/>
    <property type="match status" value="1"/>
</dbReference>
<dbReference type="Proteomes" id="UP000183090">
    <property type="component" value="Unassembled WGS sequence"/>
</dbReference>
<dbReference type="InterPro" id="IPR001943">
    <property type="entry name" value="UVR_dom"/>
</dbReference>
<dbReference type="KEGG" id="shv:AAT16_13445"/>
<evidence type="ECO:0000313" key="5">
    <source>
        <dbReference type="Proteomes" id="UP000183090"/>
    </source>
</evidence>
<organism evidence="3 5">
    <name type="scientific">Salinicoccus halodurans</name>
    <dbReference type="NCBI Taxonomy" id="407035"/>
    <lineage>
        <taxon>Bacteria</taxon>
        <taxon>Bacillati</taxon>
        <taxon>Bacillota</taxon>
        <taxon>Bacilli</taxon>
        <taxon>Bacillales</taxon>
        <taxon>Staphylococcaceae</taxon>
        <taxon>Salinicoccus</taxon>
    </lineage>
</organism>
<dbReference type="GO" id="GO:0005507">
    <property type="term" value="F:copper ion binding"/>
    <property type="evidence" value="ECO:0007669"/>
    <property type="project" value="TreeGrafter"/>
</dbReference>
<dbReference type="GO" id="GO:1990169">
    <property type="term" value="P:stress response to copper ion"/>
    <property type="evidence" value="ECO:0007669"/>
    <property type="project" value="TreeGrafter"/>
</dbReference>
<protein>
    <submittedName>
        <fullName evidence="3">Protein arginine kinase activator</fullName>
    </submittedName>
</protein>
<dbReference type="PIRSF" id="PIRSF015034">
    <property type="entry name" value="YacH"/>
    <property type="match status" value="1"/>
</dbReference>
<dbReference type="EMBL" id="FOTB01000002">
    <property type="protein sequence ID" value="SFK65833.1"/>
    <property type="molecule type" value="Genomic_DNA"/>
</dbReference>
<dbReference type="GO" id="GO:0016301">
    <property type="term" value="F:kinase activity"/>
    <property type="evidence" value="ECO:0007669"/>
    <property type="project" value="UniProtKB-KW"/>
</dbReference>
<keyword evidence="3" id="KW-0418">Kinase</keyword>
<dbReference type="PANTHER" id="PTHR38430:SF1">
    <property type="entry name" value="PROTEIN-ARGININE KINASE ACTIVATOR PROTEIN"/>
    <property type="match status" value="1"/>
</dbReference>
<dbReference type="EMBL" id="CP011366">
    <property type="protein sequence ID" value="AKG75104.1"/>
    <property type="molecule type" value="Genomic_DNA"/>
</dbReference>
<gene>
    <name evidence="2" type="ORF">AAT16_13445</name>
    <name evidence="3" type="ORF">SAMN05216235_0949</name>
</gene>
<dbReference type="GO" id="GO:0008270">
    <property type="term" value="F:zinc ion binding"/>
    <property type="evidence" value="ECO:0007669"/>
    <property type="project" value="TreeGrafter"/>
</dbReference>
<name>A0A0F7HPI6_9STAP</name>
<reference evidence="3 5" key="3">
    <citation type="submission" date="2016-10" db="EMBL/GenBank/DDBJ databases">
        <authorList>
            <person name="Varghese N."/>
            <person name="Submissions S."/>
        </authorList>
    </citation>
    <scope>NUCLEOTIDE SEQUENCE [LARGE SCALE GENOMIC DNA]</scope>
    <source>
        <strain evidence="3 5">CGMCC 1.6501</strain>
    </source>
</reference>
<sequence length="173" mass="19520">MKCESCNVREATIHITKGSGLDKSEKFLCEQCANASFESDFSYPDDSFNIHQLLKSLSQQQSMHQQQGKQKECETCGSTIDTIVKNGKFGCPDCYTTFDRQVPEIIARVQAHQTEHIGKVPKKSRSQIKVKKQIETLKMKLSELIESQEFEEAAVIRDEIRELEKAGGMDGAE</sequence>
<dbReference type="SUPFAM" id="SSF46600">
    <property type="entry name" value="C-terminal UvrC-binding domain of UvrB"/>
    <property type="match status" value="1"/>
</dbReference>
<dbReference type="OrthoDB" id="9788704at2"/>
<dbReference type="GO" id="GO:1990170">
    <property type="term" value="P:stress response to cadmium ion"/>
    <property type="evidence" value="ECO:0007669"/>
    <property type="project" value="TreeGrafter"/>
</dbReference>
<dbReference type="Gene3D" id="4.10.860.10">
    <property type="entry name" value="UVR domain"/>
    <property type="match status" value="1"/>
</dbReference>
<reference evidence="2 4" key="1">
    <citation type="journal article" date="2015" name="Int. J. Syst. Evol. Microbiol.">
        <title>Complete genome sequence of Salinicoccus halodurans H3B36, isolated from the Qaidam Basin in China.</title>
        <authorList>
            <person name="Jiang K."/>
            <person name="Xue Y."/>
            <person name="Ma Y."/>
        </authorList>
    </citation>
    <scope>NUCLEOTIDE SEQUENCE [LARGE SCALE GENOMIC DNA]</scope>
    <source>
        <strain evidence="2 4">H3B36</strain>
    </source>
</reference>